<name>A0A1F4XLI2_9BACT</name>
<gene>
    <name evidence="2" type="ORF">A2788_01160</name>
</gene>
<organism evidence="2 3">
    <name type="scientific">Candidatus Abawacabacteria bacterium RIFCSPHIGHO2_01_FULL_46_8</name>
    <dbReference type="NCBI Taxonomy" id="1817815"/>
    <lineage>
        <taxon>Bacteria</taxon>
        <taxon>Candidatus Abawacaibacteriota</taxon>
    </lineage>
</organism>
<dbReference type="EMBL" id="MEWS01000016">
    <property type="protein sequence ID" value="OGC82561.1"/>
    <property type="molecule type" value="Genomic_DNA"/>
</dbReference>
<protein>
    <recommendedName>
        <fullName evidence="4">50S ribosomal protein L7/L12</fullName>
    </recommendedName>
</protein>
<evidence type="ECO:0008006" key="4">
    <source>
        <dbReference type="Google" id="ProtNLM"/>
    </source>
</evidence>
<evidence type="ECO:0000313" key="2">
    <source>
        <dbReference type="EMBL" id="OGC82561.1"/>
    </source>
</evidence>
<feature type="region of interest" description="Disordered" evidence="1">
    <location>
        <begin position="198"/>
        <end position="231"/>
    </location>
</feature>
<feature type="compositionally biased region" description="Basic and acidic residues" evidence="1">
    <location>
        <begin position="198"/>
        <end position="214"/>
    </location>
</feature>
<evidence type="ECO:0000313" key="3">
    <source>
        <dbReference type="Proteomes" id="UP000177521"/>
    </source>
</evidence>
<proteinExistence type="predicted"/>
<accession>A0A1F4XLI2</accession>
<dbReference type="Proteomes" id="UP000177521">
    <property type="component" value="Unassembled WGS sequence"/>
</dbReference>
<reference evidence="2 3" key="1">
    <citation type="journal article" date="2016" name="Nat. Commun.">
        <title>Thousands of microbial genomes shed light on interconnected biogeochemical processes in an aquifer system.</title>
        <authorList>
            <person name="Anantharaman K."/>
            <person name="Brown C.T."/>
            <person name="Hug L.A."/>
            <person name="Sharon I."/>
            <person name="Castelle C.J."/>
            <person name="Probst A.J."/>
            <person name="Thomas B.C."/>
            <person name="Singh A."/>
            <person name="Wilkins M.J."/>
            <person name="Karaoz U."/>
            <person name="Brodie E.L."/>
            <person name="Williams K.H."/>
            <person name="Hubbard S.S."/>
            <person name="Banfield J.F."/>
        </authorList>
    </citation>
    <scope>NUCLEOTIDE SEQUENCE [LARGE SCALE GENOMIC DNA]</scope>
</reference>
<comment type="caution">
    <text evidence="2">The sequence shown here is derived from an EMBL/GenBank/DDBJ whole genome shotgun (WGS) entry which is preliminary data.</text>
</comment>
<sequence length="231" mass="24918">MPAESPDQKLIVLKELIESAESSLHSAKNLLLELAGDKEILNKFATAASKLGSKSAAGTTGAIETGKIIEGVFDGQNMVGNDQKTYPVPANYASKSKLIPGDVLKLTIADDGTFIYKQIGPIPRKQVIGTVSYDNGQYKIIAGGKVYNVLLASITYFKAEIGDNVAIIVPQHEESAWAAIENLIPASEEEKAAFIKEQDKLQKERKAKEQETKKAAAKAKGAEPEPEEYTI</sequence>
<evidence type="ECO:0000256" key="1">
    <source>
        <dbReference type="SAM" id="MobiDB-lite"/>
    </source>
</evidence>
<dbReference type="AlphaFoldDB" id="A0A1F4XLI2"/>